<comment type="similarity">
    <text evidence="4">Belongs to the CobS family.</text>
</comment>
<dbReference type="EMBL" id="UINC01001496">
    <property type="protein sequence ID" value="SUZ82211.1"/>
    <property type="molecule type" value="Genomic_DNA"/>
</dbReference>
<evidence type="ECO:0000256" key="12">
    <source>
        <dbReference type="ARBA" id="ARBA00022989"/>
    </source>
</evidence>
<evidence type="ECO:0000256" key="5">
    <source>
        <dbReference type="ARBA" id="ARBA00013200"/>
    </source>
</evidence>
<evidence type="ECO:0000256" key="13">
    <source>
        <dbReference type="ARBA" id="ARBA00023136"/>
    </source>
</evidence>
<feature type="transmembrane region" description="Helical" evidence="19">
    <location>
        <begin position="204"/>
        <end position="221"/>
    </location>
</feature>
<dbReference type="EC" id="2.7.8.26" evidence="5"/>
<keyword evidence="8" id="KW-0169">Cobalamin biosynthesis</keyword>
<comment type="catalytic activity">
    <reaction evidence="18">
        <text>alpha-ribazole 5'-phosphate + adenosylcob(III)inamide-GDP = adenosylcob(III)alamin 5'-phosphate + GMP + H(+)</text>
        <dbReference type="Rhea" id="RHEA:23560"/>
        <dbReference type="ChEBI" id="CHEBI:15378"/>
        <dbReference type="ChEBI" id="CHEBI:57918"/>
        <dbReference type="ChEBI" id="CHEBI:58115"/>
        <dbReference type="ChEBI" id="CHEBI:60487"/>
        <dbReference type="ChEBI" id="CHEBI:60493"/>
        <dbReference type="EC" id="2.7.8.26"/>
    </reaction>
</comment>
<evidence type="ECO:0000256" key="16">
    <source>
        <dbReference type="ARBA" id="ARBA00032853"/>
    </source>
</evidence>
<dbReference type="PANTHER" id="PTHR34148:SF1">
    <property type="entry name" value="ADENOSYLCOBINAMIDE-GDP RIBAZOLETRANSFERASE"/>
    <property type="match status" value="1"/>
</dbReference>
<evidence type="ECO:0000256" key="15">
    <source>
        <dbReference type="ARBA" id="ARBA00032605"/>
    </source>
</evidence>
<organism evidence="20">
    <name type="scientific">marine metagenome</name>
    <dbReference type="NCBI Taxonomy" id="408172"/>
    <lineage>
        <taxon>unclassified sequences</taxon>
        <taxon>metagenomes</taxon>
        <taxon>ecological metagenomes</taxon>
    </lineage>
</organism>
<comment type="function">
    <text evidence="14">Joins adenosylcobinamide-GDP and alpha-ribazole to generate adenosylcobalamin (Ado-cobalamin). Also synthesizes adenosylcobalamin 5'-phosphate from adenosylcobinamide-GDP and alpha-ribazole 5'-phosphate.</text>
</comment>
<dbReference type="GO" id="GO:0008818">
    <property type="term" value="F:cobalamin 5'-phosphate synthase activity"/>
    <property type="evidence" value="ECO:0007669"/>
    <property type="project" value="InterPro"/>
</dbReference>
<keyword evidence="7" id="KW-1003">Cell membrane</keyword>
<dbReference type="Pfam" id="PF02654">
    <property type="entry name" value="CobS"/>
    <property type="match status" value="1"/>
</dbReference>
<evidence type="ECO:0000256" key="2">
    <source>
        <dbReference type="ARBA" id="ARBA00004651"/>
    </source>
</evidence>
<evidence type="ECO:0000256" key="19">
    <source>
        <dbReference type="SAM" id="Phobius"/>
    </source>
</evidence>
<keyword evidence="13 19" id="KW-0472">Membrane</keyword>
<keyword evidence="9" id="KW-0808">Transferase</keyword>
<evidence type="ECO:0000313" key="20">
    <source>
        <dbReference type="EMBL" id="SUZ82211.1"/>
    </source>
</evidence>
<feature type="transmembrane region" description="Helical" evidence="19">
    <location>
        <begin position="114"/>
        <end position="134"/>
    </location>
</feature>
<sequence length="254" mass="27730">MRRIAGAFIFYSRIPLPSSWFSAKTSHCSRYFSLVGWLVGGVSVGIWLLAQMMFSDSSGTLSEVSLPIAILLGMIAAVLLTGALHEDGFADTCDGFGGGWSPEERLRIMKDSRIGTYGALGLVFLLLLKFFALLQIETAILPWAWFAGNTLSRFVSISQLRFLAYVQDAAKSKSGPMTEFSGVDLIVNAVFGLLPLLFIGNQVWVALPAVAIVWWFLLMYFKRKLGGVTGDCLGATQQLSEVVFYLGLASNFAI</sequence>
<accession>A0A381QS69</accession>
<reference evidence="20" key="1">
    <citation type="submission" date="2018-05" db="EMBL/GenBank/DDBJ databases">
        <authorList>
            <person name="Lanie J.A."/>
            <person name="Ng W.-L."/>
            <person name="Kazmierczak K.M."/>
            <person name="Andrzejewski T.M."/>
            <person name="Davidsen T.M."/>
            <person name="Wayne K.J."/>
            <person name="Tettelin H."/>
            <person name="Glass J.I."/>
            <person name="Rusch D."/>
            <person name="Podicherti R."/>
            <person name="Tsui H.-C.T."/>
            <person name="Winkler M.E."/>
        </authorList>
    </citation>
    <scope>NUCLEOTIDE SEQUENCE</scope>
</reference>
<keyword evidence="10 19" id="KW-0812">Transmembrane</keyword>
<dbReference type="PANTHER" id="PTHR34148">
    <property type="entry name" value="ADENOSYLCOBINAMIDE-GDP RIBAZOLETRANSFERASE"/>
    <property type="match status" value="1"/>
</dbReference>
<evidence type="ECO:0000256" key="8">
    <source>
        <dbReference type="ARBA" id="ARBA00022573"/>
    </source>
</evidence>
<evidence type="ECO:0000256" key="4">
    <source>
        <dbReference type="ARBA" id="ARBA00010561"/>
    </source>
</evidence>
<comment type="cofactor">
    <cofactor evidence="1">
        <name>Mg(2+)</name>
        <dbReference type="ChEBI" id="CHEBI:18420"/>
    </cofactor>
</comment>
<name>A0A381QS69_9ZZZZ</name>
<evidence type="ECO:0000256" key="1">
    <source>
        <dbReference type="ARBA" id="ARBA00001946"/>
    </source>
</evidence>
<dbReference type="UniPathway" id="UPA00148">
    <property type="reaction ID" value="UER00238"/>
</dbReference>
<dbReference type="GO" id="GO:0005886">
    <property type="term" value="C:plasma membrane"/>
    <property type="evidence" value="ECO:0007669"/>
    <property type="project" value="UniProtKB-SubCell"/>
</dbReference>
<feature type="transmembrane region" description="Helical" evidence="19">
    <location>
        <begin position="31"/>
        <end position="54"/>
    </location>
</feature>
<comment type="catalytic activity">
    <reaction evidence="17">
        <text>alpha-ribazole + adenosylcob(III)inamide-GDP = adenosylcob(III)alamin + GMP + H(+)</text>
        <dbReference type="Rhea" id="RHEA:16049"/>
        <dbReference type="ChEBI" id="CHEBI:10329"/>
        <dbReference type="ChEBI" id="CHEBI:15378"/>
        <dbReference type="ChEBI" id="CHEBI:18408"/>
        <dbReference type="ChEBI" id="CHEBI:58115"/>
        <dbReference type="ChEBI" id="CHEBI:60487"/>
        <dbReference type="EC" id="2.7.8.26"/>
    </reaction>
</comment>
<dbReference type="GO" id="GO:0009236">
    <property type="term" value="P:cobalamin biosynthetic process"/>
    <property type="evidence" value="ECO:0007669"/>
    <property type="project" value="UniProtKB-UniPathway"/>
</dbReference>
<comment type="subcellular location">
    <subcellularLocation>
        <location evidence="2">Cell membrane</location>
        <topology evidence="2">Multi-pass membrane protein</topology>
    </subcellularLocation>
</comment>
<evidence type="ECO:0000256" key="17">
    <source>
        <dbReference type="ARBA" id="ARBA00048623"/>
    </source>
</evidence>
<gene>
    <name evidence="20" type="ORF">METZ01_LOCUS35065</name>
</gene>
<evidence type="ECO:0000256" key="14">
    <source>
        <dbReference type="ARBA" id="ARBA00025228"/>
    </source>
</evidence>
<keyword evidence="11" id="KW-0460">Magnesium</keyword>
<protein>
    <recommendedName>
        <fullName evidence="6">Adenosylcobinamide-GDP ribazoletransferase</fullName>
        <ecNumber evidence="5">2.7.8.26</ecNumber>
    </recommendedName>
    <alternativeName>
        <fullName evidence="16">Cobalamin synthase</fullName>
    </alternativeName>
    <alternativeName>
        <fullName evidence="15">Cobalamin-5'-phosphate synthase</fullName>
    </alternativeName>
</protein>
<evidence type="ECO:0000256" key="10">
    <source>
        <dbReference type="ARBA" id="ARBA00022692"/>
    </source>
</evidence>
<dbReference type="AlphaFoldDB" id="A0A381QS69"/>
<dbReference type="InterPro" id="IPR003805">
    <property type="entry name" value="CobS"/>
</dbReference>
<evidence type="ECO:0000256" key="9">
    <source>
        <dbReference type="ARBA" id="ARBA00022679"/>
    </source>
</evidence>
<comment type="pathway">
    <text evidence="3">Cofactor biosynthesis; adenosylcobalamin biosynthesis; adenosylcobalamin from cob(II)yrinate a,c-diamide: step 7/7.</text>
</comment>
<dbReference type="HAMAP" id="MF_00719">
    <property type="entry name" value="CobS"/>
    <property type="match status" value="1"/>
</dbReference>
<proteinExistence type="inferred from homology"/>
<dbReference type="GO" id="GO:0051073">
    <property type="term" value="F:adenosylcobinamide-GDP ribazoletransferase activity"/>
    <property type="evidence" value="ECO:0007669"/>
    <property type="project" value="UniProtKB-EC"/>
</dbReference>
<evidence type="ECO:0000256" key="6">
    <source>
        <dbReference type="ARBA" id="ARBA00015850"/>
    </source>
</evidence>
<evidence type="ECO:0000256" key="11">
    <source>
        <dbReference type="ARBA" id="ARBA00022842"/>
    </source>
</evidence>
<evidence type="ECO:0000256" key="3">
    <source>
        <dbReference type="ARBA" id="ARBA00004663"/>
    </source>
</evidence>
<keyword evidence="12 19" id="KW-1133">Transmembrane helix</keyword>
<evidence type="ECO:0000256" key="7">
    <source>
        <dbReference type="ARBA" id="ARBA00022475"/>
    </source>
</evidence>
<evidence type="ECO:0000256" key="18">
    <source>
        <dbReference type="ARBA" id="ARBA00049504"/>
    </source>
</evidence>
<feature type="transmembrane region" description="Helical" evidence="19">
    <location>
        <begin position="66"/>
        <end position="84"/>
    </location>
</feature>